<organism evidence="13 14">
    <name type="scientific">Ancylostoma ceylanicum</name>
    <dbReference type="NCBI Taxonomy" id="53326"/>
    <lineage>
        <taxon>Eukaryota</taxon>
        <taxon>Metazoa</taxon>
        <taxon>Ecdysozoa</taxon>
        <taxon>Nematoda</taxon>
        <taxon>Chromadorea</taxon>
        <taxon>Rhabditida</taxon>
        <taxon>Rhabditina</taxon>
        <taxon>Rhabditomorpha</taxon>
        <taxon>Strongyloidea</taxon>
        <taxon>Ancylostomatidae</taxon>
        <taxon>Ancylostomatinae</taxon>
        <taxon>Ancylostoma</taxon>
    </lineage>
</organism>
<dbReference type="PANTHER" id="PTHR43069:SF2">
    <property type="entry name" value="FUMARYLACETOACETASE"/>
    <property type="match status" value="1"/>
</dbReference>
<proteinExistence type="predicted"/>
<feature type="domain" description="C2H2-type" evidence="12">
    <location>
        <begin position="1549"/>
        <end position="1576"/>
    </location>
</feature>
<dbReference type="SMART" id="SM00355">
    <property type="entry name" value="ZnF_C2H2"/>
    <property type="match status" value="9"/>
</dbReference>
<feature type="domain" description="C2H2-type" evidence="12">
    <location>
        <begin position="1449"/>
        <end position="1478"/>
    </location>
</feature>
<dbReference type="Pfam" id="PF12874">
    <property type="entry name" value="zf-met"/>
    <property type="match status" value="2"/>
</dbReference>
<evidence type="ECO:0000256" key="2">
    <source>
        <dbReference type="ARBA" id="ARBA00022723"/>
    </source>
</evidence>
<dbReference type="GO" id="GO:0006559">
    <property type="term" value="P:L-phenylalanine catabolic process"/>
    <property type="evidence" value="ECO:0007669"/>
    <property type="project" value="TreeGrafter"/>
</dbReference>
<evidence type="ECO:0000256" key="3">
    <source>
        <dbReference type="ARBA" id="ARBA00022737"/>
    </source>
</evidence>
<dbReference type="GO" id="GO:1902000">
    <property type="term" value="P:homogentisate catabolic process"/>
    <property type="evidence" value="ECO:0007669"/>
    <property type="project" value="TreeGrafter"/>
</dbReference>
<evidence type="ECO:0000256" key="1">
    <source>
        <dbReference type="ARBA" id="ARBA00004123"/>
    </source>
</evidence>
<keyword evidence="5" id="KW-0862">Zinc</keyword>
<name>A0A016T142_9BILA</name>
<keyword evidence="2" id="KW-0479">Metal-binding</keyword>
<feature type="region of interest" description="Disordered" evidence="11">
    <location>
        <begin position="305"/>
        <end position="356"/>
    </location>
</feature>
<keyword evidence="10" id="KW-0175">Coiled coil</keyword>
<feature type="coiled-coil region" evidence="10">
    <location>
        <begin position="407"/>
        <end position="434"/>
    </location>
</feature>
<dbReference type="Gene3D" id="3.30.160.60">
    <property type="entry name" value="Classic Zinc Finger"/>
    <property type="match status" value="4"/>
</dbReference>
<feature type="compositionally biased region" description="Polar residues" evidence="11">
    <location>
        <begin position="750"/>
        <end position="764"/>
    </location>
</feature>
<dbReference type="InterPro" id="IPR005959">
    <property type="entry name" value="Fumarylacetoacetase"/>
</dbReference>
<evidence type="ECO:0000256" key="11">
    <source>
        <dbReference type="SAM" id="MobiDB-lite"/>
    </source>
</evidence>
<sequence length="1694" mass="185610">MAFVSGGGGGLPPQPGVPAPGGSNGPPVAVQTPAATQLAAHQQLSALAGNQHFLDALLQQQLQQQQQQAAAQANTPNPSSQLVSHLLASALLGGSNPLNAVNQMASGGSSSTVEPQGMQLLSVLQNQLAFGQLLPQFQSGQNLGAINPLLNPAIALYYQQLLQQQQQQQQSLLQQLAQQQIPQAQAVQVPQAHAFQPPAQASSGNVESQLNAQERLMNAYLSEQQQQAGPFNIPSRDQEQALMNHQVASGSHPQHVQHHHDRTSTATSRNLAVGVSGAAGVDVESVEEKISRLISENEAIVQPHQTLLKRRPYHRQAGGQSSIDHDSNSGGEYGSTRTSPGIRDHRMLQSSSRSQSHYEPLLSAKAAFGGSLTSGLPINRNIKQESLPTCSFCLLTFPNEAGLQVHEIRCSKKVEAANAEAEKLRAEAALALQAAARTPDTADSHSRHPLKRRLLAAVAAEQHSPTKIPRPESRDIVVIEERKASVVDKKEPIIELDVDHPSLPRRATLATISLSQQRGHSVAAPVAVSAIPSVMQPLPHAPAPVCALQTAGGSSAFVSPTGSAFVPQPAPASQIPKKEENPFSIDGHVLDGNTEKPYTLVLTQACKVQATTDVATVRRSRGRNITSETFVCMHRAQPMFVEQKGNLSMYSNWHQVNINETESKLNLLYMGMCSTRPRTGVKPFWRYSVANRDHGQYKMTHSSFWEYRNKVRRQAEQLQTAKEENEDDLQPFLDGLGNDAKPAVDEANDVDSSATVGTADSTATEPMKEEADAQAAAKYKQTSEPTKLAKSTKKQDPVIGGYRTDEVYVYVRGRGRGRYVCDRCGIRCKKPSMLNKHIKSHTDIRPYKCKECNFSFKTKGNWTKHLSSKTHRRRLVQGSGNDSDNEDGLVIASPDEDAIEQRFPFDEMDSILDRAASSDDETDDHLPPMQESTENPYRKFGQENILLERAAHTPPSRWVLVEEEVENRWPEAERARHCSSAPPSAISPTKEDIREEQVSTSITASLPSLPLPTVLTVPSTSFVGQQPQPQQQQQQQQQQPQQQPQQQSFAVHQPATPVYPYLSKEESMKCNQCDRSFRKASELTLHQYTHDIEKHHARNRMFQCPECRIPLRTKALLAKHLEASHGSHIDDSVTASIDPCASTQSVLGGSAPIASNPRSFVCSDCNIGFRKHGILAKHLRSKTHVMKLETLKRLPEDSLSLITKRDNGACLNGVDTTDCEKARKSLYEIVETIRAENQRASMQMAAAVVTSAPKPIAPQTVSDGLECREQLAASPAPVAVTQKKVVEPVLNGQRSEVEENLQQPRPLTEPATTTTVVDANNLPRNRCDPTVRSNSTNPPRREEVPNIKLVSANVWIPPRAEERSTSSRESNNIRAVQEVVAELREDNEAERSTCSSPVLRILNSNGHAASPLMPQGTKCQICGVNADSPIELQVHLYSDHISIRDGKDLKCPKRHCDKVYPNKESLRLHIIAHYQQRVDATPEAREDDSVSSVTSALASRLAEDVADARGSPMSDASDGSWPSPASVEVSRAGTASETKKSQDEEQMSLPCTLCNKTFNDAVSLQQHWFGHVSSRIHVCQCKCSLTFFRQSSPSQSHRRLMVHKKSELAGVSESGLFRSTESVSHPSFLVFSTTGWCSAKLQSTHDKVSHVKPQLSIRPPPSGIEDLLPGCVGTSYCIVFAMESYLEREHAVLL</sequence>
<feature type="region of interest" description="Disordered" evidence="11">
    <location>
        <begin position="972"/>
        <end position="1005"/>
    </location>
</feature>
<gene>
    <name evidence="13" type="primary">Acey_s0151.g2798</name>
    <name evidence="13" type="synonym">Acey-sma-9</name>
    <name evidence="13" type="ORF">Y032_0151g2798</name>
</gene>
<evidence type="ECO:0000256" key="9">
    <source>
        <dbReference type="PROSITE-ProRule" id="PRU00042"/>
    </source>
</evidence>
<evidence type="ECO:0000256" key="10">
    <source>
        <dbReference type="SAM" id="Coils"/>
    </source>
</evidence>
<feature type="domain" description="C2H2-type" evidence="12">
    <location>
        <begin position="819"/>
        <end position="846"/>
    </location>
</feature>
<dbReference type="InterPro" id="IPR036236">
    <property type="entry name" value="Znf_C2H2_sf"/>
</dbReference>
<feature type="region of interest" description="Disordered" evidence="11">
    <location>
        <begin position="916"/>
        <end position="935"/>
    </location>
</feature>
<comment type="subcellular location">
    <subcellularLocation>
        <location evidence="1">Nucleus</location>
    </subcellularLocation>
</comment>
<dbReference type="Pfam" id="PF00096">
    <property type="entry name" value="zf-C2H2"/>
    <property type="match status" value="4"/>
</dbReference>
<dbReference type="PROSITE" id="PS50157">
    <property type="entry name" value="ZINC_FINGER_C2H2_2"/>
    <property type="match status" value="6"/>
</dbReference>
<dbReference type="Proteomes" id="UP000024635">
    <property type="component" value="Unassembled WGS sequence"/>
</dbReference>
<feature type="region of interest" description="Disordered" evidence="11">
    <location>
        <begin position="1503"/>
        <end position="1543"/>
    </location>
</feature>
<feature type="compositionally biased region" description="Low complexity" evidence="11">
    <location>
        <begin position="1019"/>
        <end position="1047"/>
    </location>
</feature>
<feature type="region of interest" description="Disordered" evidence="11">
    <location>
        <begin position="1019"/>
        <end position="1050"/>
    </location>
</feature>
<dbReference type="InterPro" id="IPR013087">
    <property type="entry name" value="Znf_C2H2_type"/>
</dbReference>
<dbReference type="GO" id="GO:0005634">
    <property type="term" value="C:nucleus"/>
    <property type="evidence" value="ECO:0007669"/>
    <property type="project" value="UniProtKB-SubCell"/>
</dbReference>
<protein>
    <recommendedName>
        <fullName evidence="12">C2H2-type domain-containing protein</fullName>
    </recommendedName>
</protein>
<evidence type="ECO:0000256" key="8">
    <source>
        <dbReference type="ARBA" id="ARBA00023242"/>
    </source>
</evidence>
<evidence type="ECO:0000259" key="12">
    <source>
        <dbReference type="PROSITE" id="PS50157"/>
    </source>
</evidence>
<accession>A0A016T142</accession>
<evidence type="ECO:0000313" key="14">
    <source>
        <dbReference type="Proteomes" id="UP000024635"/>
    </source>
</evidence>
<evidence type="ECO:0000256" key="7">
    <source>
        <dbReference type="ARBA" id="ARBA00023163"/>
    </source>
</evidence>
<keyword evidence="4 9" id="KW-0863">Zinc-finger</keyword>
<dbReference type="SUPFAM" id="SSF57667">
    <property type="entry name" value="beta-beta-alpha zinc fingers"/>
    <property type="match status" value="4"/>
</dbReference>
<feature type="domain" description="C2H2-type" evidence="12">
    <location>
        <begin position="1160"/>
        <end position="1189"/>
    </location>
</feature>
<evidence type="ECO:0000313" key="13">
    <source>
        <dbReference type="EMBL" id="EYB96294.1"/>
    </source>
</evidence>
<feature type="region of interest" description="Disordered" evidence="11">
    <location>
        <begin position="1"/>
        <end position="30"/>
    </location>
</feature>
<feature type="compositionally biased region" description="Gly residues" evidence="11">
    <location>
        <begin position="1"/>
        <end position="11"/>
    </location>
</feature>
<evidence type="ECO:0000256" key="6">
    <source>
        <dbReference type="ARBA" id="ARBA00023015"/>
    </source>
</evidence>
<evidence type="ECO:0000256" key="5">
    <source>
        <dbReference type="ARBA" id="ARBA00022833"/>
    </source>
</evidence>
<feature type="region of interest" description="Disordered" evidence="11">
    <location>
        <begin position="248"/>
        <end position="270"/>
    </location>
</feature>
<dbReference type="STRING" id="53326.A0A016T142"/>
<keyword evidence="14" id="KW-1185">Reference proteome</keyword>
<dbReference type="GO" id="GO:0008270">
    <property type="term" value="F:zinc ion binding"/>
    <property type="evidence" value="ECO:0007669"/>
    <property type="project" value="UniProtKB-KW"/>
</dbReference>
<comment type="caution">
    <text evidence="13">The sequence shown here is derived from an EMBL/GenBank/DDBJ whole genome shotgun (WGS) entry which is preliminary data.</text>
</comment>
<evidence type="ECO:0000256" key="4">
    <source>
        <dbReference type="ARBA" id="ARBA00022771"/>
    </source>
</evidence>
<dbReference type="FunFam" id="3.30.160.60:FF:000145">
    <property type="entry name" value="Zinc finger protein 574"/>
    <property type="match status" value="1"/>
</dbReference>
<dbReference type="FunFam" id="3.30.160.60:FF:000594">
    <property type="entry name" value="Transcription factor HIVEP2"/>
    <property type="match status" value="1"/>
</dbReference>
<keyword evidence="6" id="KW-0805">Transcription regulation</keyword>
<dbReference type="EMBL" id="JARK01001487">
    <property type="protein sequence ID" value="EYB96294.1"/>
    <property type="molecule type" value="Genomic_DNA"/>
</dbReference>
<dbReference type="PANTHER" id="PTHR43069">
    <property type="entry name" value="FUMARYLACETOACETASE"/>
    <property type="match status" value="1"/>
</dbReference>
<keyword evidence="7" id="KW-0804">Transcription</keyword>
<feature type="region of interest" description="Disordered" evidence="11">
    <location>
        <begin position="1322"/>
        <end position="1342"/>
    </location>
</feature>
<dbReference type="PROSITE" id="PS00028">
    <property type="entry name" value="ZINC_FINGER_C2H2_1"/>
    <property type="match status" value="7"/>
</dbReference>
<keyword evidence="8" id="KW-0539">Nucleus</keyword>
<reference evidence="14" key="1">
    <citation type="journal article" date="2015" name="Nat. Genet.">
        <title>The genome and transcriptome of the zoonotic hookworm Ancylostoma ceylanicum identify infection-specific gene families.</title>
        <authorList>
            <person name="Schwarz E.M."/>
            <person name="Hu Y."/>
            <person name="Antoshechkin I."/>
            <person name="Miller M.M."/>
            <person name="Sternberg P.W."/>
            <person name="Aroian R.V."/>
        </authorList>
    </citation>
    <scope>NUCLEOTIDE SEQUENCE</scope>
    <source>
        <strain evidence="14">HY135</strain>
    </source>
</reference>
<dbReference type="OrthoDB" id="10042249at2759"/>
<keyword evidence="3" id="KW-0677">Repeat</keyword>
<feature type="domain" description="C2H2-type" evidence="12">
    <location>
        <begin position="1068"/>
        <end position="1095"/>
    </location>
</feature>
<dbReference type="GO" id="GO:0004334">
    <property type="term" value="F:fumarylacetoacetase activity"/>
    <property type="evidence" value="ECO:0007669"/>
    <property type="project" value="InterPro"/>
</dbReference>
<feature type="domain" description="C2H2-type" evidence="12">
    <location>
        <begin position="847"/>
        <end position="871"/>
    </location>
</feature>
<dbReference type="GO" id="GO:0006572">
    <property type="term" value="P:L-tyrosine catabolic process"/>
    <property type="evidence" value="ECO:0007669"/>
    <property type="project" value="TreeGrafter"/>
</dbReference>
<feature type="region of interest" description="Disordered" evidence="11">
    <location>
        <begin position="716"/>
        <end position="773"/>
    </location>
</feature>